<dbReference type="RefSeq" id="WP_311684146.1">
    <property type="nucleotide sequence ID" value="NZ_JAVRHM010000009.1"/>
</dbReference>
<dbReference type="Pfam" id="PF12682">
    <property type="entry name" value="Flavodoxin_4"/>
    <property type="match status" value="1"/>
</dbReference>
<reference evidence="2 3" key="1">
    <citation type="submission" date="2023-09" db="EMBL/GenBank/DDBJ databases">
        <authorList>
            <person name="Rey-Velasco X."/>
        </authorList>
    </citation>
    <scope>NUCLEOTIDE SEQUENCE [LARGE SCALE GENOMIC DNA]</scope>
    <source>
        <strain evidence="2 3">F188</strain>
    </source>
</reference>
<protein>
    <submittedName>
        <fullName evidence="2">Flavodoxin</fullName>
    </submittedName>
</protein>
<organism evidence="2 3">
    <name type="scientific">Autumnicola patrickiae</name>
    <dbReference type="NCBI Taxonomy" id="3075591"/>
    <lineage>
        <taxon>Bacteria</taxon>
        <taxon>Pseudomonadati</taxon>
        <taxon>Bacteroidota</taxon>
        <taxon>Flavobacteriia</taxon>
        <taxon>Flavobacteriales</taxon>
        <taxon>Flavobacteriaceae</taxon>
        <taxon>Autumnicola</taxon>
    </lineage>
</organism>
<dbReference type="PANTHER" id="PTHR39201">
    <property type="entry name" value="EXPORTED PROTEIN-RELATED"/>
    <property type="match status" value="1"/>
</dbReference>
<dbReference type="PANTHER" id="PTHR39201:SF1">
    <property type="entry name" value="FLAVODOXIN-LIKE DOMAIN-CONTAINING PROTEIN"/>
    <property type="match status" value="1"/>
</dbReference>
<comment type="caution">
    <text evidence="2">The sequence shown here is derived from an EMBL/GenBank/DDBJ whole genome shotgun (WGS) entry which is preliminary data.</text>
</comment>
<keyword evidence="3" id="KW-1185">Reference proteome</keyword>
<name>A0ABU3E214_9FLAO</name>
<proteinExistence type="predicted"/>
<dbReference type="EMBL" id="JAVRHM010000009">
    <property type="protein sequence ID" value="MDT0690039.1"/>
    <property type="molecule type" value="Genomic_DNA"/>
</dbReference>
<dbReference type="Proteomes" id="UP001261624">
    <property type="component" value="Unassembled WGS sequence"/>
</dbReference>
<evidence type="ECO:0000259" key="1">
    <source>
        <dbReference type="PROSITE" id="PS50902"/>
    </source>
</evidence>
<evidence type="ECO:0000313" key="2">
    <source>
        <dbReference type="EMBL" id="MDT0690039.1"/>
    </source>
</evidence>
<accession>A0ABU3E214</accession>
<dbReference type="InterPro" id="IPR029039">
    <property type="entry name" value="Flavoprotein-like_sf"/>
</dbReference>
<feature type="domain" description="Flavodoxin-like" evidence="1">
    <location>
        <begin position="40"/>
        <end position="206"/>
    </location>
</feature>
<dbReference type="Gene3D" id="3.40.50.360">
    <property type="match status" value="1"/>
</dbReference>
<dbReference type="PROSITE" id="PS50902">
    <property type="entry name" value="FLAVODOXIN_LIKE"/>
    <property type="match status" value="1"/>
</dbReference>
<dbReference type="SUPFAM" id="SSF52218">
    <property type="entry name" value="Flavoproteins"/>
    <property type="match status" value="1"/>
</dbReference>
<dbReference type="InterPro" id="IPR008254">
    <property type="entry name" value="Flavodoxin/NO_synth"/>
</dbReference>
<evidence type="ECO:0000313" key="3">
    <source>
        <dbReference type="Proteomes" id="UP001261624"/>
    </source>
</evidence>
<sequence>MKSHLYPALLFFLCLNISCNGKSTSQPQDEETIAQESSNILIVYLSRTNNTEAVAEMIQDFVGGEMVELQLKDPYPENYQEIVDQVDRENKSGYLPPLATEIENIDQYDTIFIGFPTWDMQLPPPMESFLHQYDLSGKTVIPFNTNGGYGIGSSFEDVQQIANESRILEGFSVEGGSERDGVLLAIKDERAREVWEEVKDWLQKIGVSENP</sequence>
<gene>
    <name evidence="2" type="ORF">RM549_09610</name>
</gene>